<sequence>METHTGTSLIEVMISLFILSVMLLGVEAVQIISLKKSLNAYYLAVAVRQLDVMHERLRRANEVDLKDWLIAWNTQNQASLPEGKGEITGVIPDLRITLCWRRQHDFGRNNPSAQTTCLYA</sequence>
<proteinExistence type="predicted"/>
<keyword evidence="1" id="KW-1133">Transmembrane helix</keyword>
<accession>A0A5E4PGT8</accession>
<dbReference type="Proteomes" id="UP000324194">
    <property type="component" value="Chromosome 1"/>
</dbReference>
<evidence type="ECO:0008006" key="4">
    <source>
        <dbReference type="Google" id="ProtNLM"/>
    </source>
</evidence>
<protein>
    <recommendedName>
        <fullName evidence="4">Type IV pilus modification protein PilV</fullName>
    </recommendedName>
</protein>
<keyword evidence="3" id="KW-1185">Reference proteome</keyword>
<name>A0A5E4PGT8_9COXI</name>
<reference evidence="2 3" key="1">
    <citation type="submission" date="2019-08" db="EMBL/GenBank/DDBJ databases">
        <authorList>
            <person name="Guy L."/>
        </authorList>
    </citation>
    <scope>NUCLEOTIDE SEQUENCE [LARGE SCALE GENOMIC DNA]</scope>
    <source>
        <strain evidence="2 3">SGT-108</strain>
    </source>
</reference>
<evidence type="ECO:0000313" key="2">
    <source>
        <dbReference type="EMBL" id="VVC76094.1"/>
    </source>
</evidence>
<dbReference type="EMBL" id="LR699119">
    <property type="protein sequence ID" value="VVC76094.1"/>
    <property type="molecule type" value="Genomic_DNA"/>
</dbReference>
<feature type="transmembrane region" description="Helical" evidence="1">
    <location>
        <begin position="12"/>
        <end position="32"/>
    </location>
</feature>
<dbReference type="AlphaFoldDB" id="A0A5E4PGT8"/>
<evidence type="ECO:0000256" key="1">
    <source>
        <dbReference type="SAM" id="Phobius"/>
    </source>
</evidence>
<evidence type="ECO:0000313" key="3">
    <source>
        <dbReference type="Proteomes" id="UP000324194"/>
    </source>
</evidence>
<keyword evidence="1" id="KW-0472">Membrane</keyword>
<keyword evidence="1" id="KW-0812">Transmembrane</keyword>
<dbReference type="KEGG" id="asip:AQUSIP_13990"/>
<organism evidence="2 3">
    <name type="scientific">Aquicella siphonis</name>
    <dbReference type="NCBI Taxonomy" id="254247"/>
    <lineage>
        <taxon>Bacteria</taxon>
        <taxon>Pseudomonadati</taxon>
        <taxon>Pseudomonadota</taxon>
        <taxon>Gammaproteobacteria</taxon>
        <taxon>Legionellales</taxon>
        <taxon>Coxiellaceae</taxon>
        <taxon>Aquicella</taxon>
    </lineage>
</organism>
<gene>
    <name evidence="2" type="ORF">AQUSIP_13990</name>
</gene>